<evidence type="ECO:0000313" key="3">
    <source>
        <dbReference type="Proteomes" id="UP001569428"/>
    </source>
</evidence>
<feature type="domain" description="Transposase IS200-like" evidence="1">
    <location>
        <begin position="3"/>
        <end position="49"/>
    </location>
</feature>
<sequence>MKHYCRYHVVFVPNYRKKVLFAILRREIGAIFRDLCRKKGIELVEEYTMRGGVTALAQWDSMSR</sequence>
<protein>
    <submittedName>
        <fullName evidence="2">Transposase</fullName>
    </submittedName>
</protein>
<proteinExistence type="predicted"/>
<dbReference type="EMBL" id="JBGMEK010000150">
    <property type="protein sequence ID" value="MFA0813838.1"/>
    <property type="molecule type" value="Genomic_DNA"/>
</dbReference>
<reference evidence="2 3" key="1">
    <citation type="submission" date="2024-08" db="EMBL/GenBank/DDBJ databases">
        <authorList>
            <person name="Ishaq N."/>
        </authorList>
    </citation>
    <scope>NUCLEOTIDE SEQUENCE [LARGE SCALE GENOMIC DNA]</scope>
    <source>
        <strain evidence="2 3">DSM 18651</strain>
    </source>
</reference>
<comment type="caution">
    <text evidence="2">The sequence shown here is derived from an EMBL/GenBank/DDBJ whole genome shotgun (WGS) entry which is preliminary data.</text>
</comment>
<evidence type="ECO:0000259" key="1">
    <source>
        <dbReference type="Pfam" id="PF01797"/>
    </source>
</evidence>
<gene>
    <name evidence="2" type="ORF">ACCI49_23475</name>
</gene>
<keyword evidence="3" id="KW-1185">Reference proteome</keyword>
<dbReference type="Proteomes" id="UP001569428">
    <property type="component" value="Unassembled WGS sequence"/>
</dbReference>
<evidence type="ECO:0000313" key="2">
    <source>
        <dbReference type="EMBL" id="MFA0813838.1"/>
    </source>
</evidence>
<dbReference type="InterPro" id="IPR002686">
    <property type="entry name" value="Transposase_17"/>
</dbReference>
<dbReference type="Pfam" id="PF01797">
    <property type="entry name" value="Y1_Tnp"/>
    <property type="match status" value="1"/>
</dbReference>
<accession>A0ABV4P7D5</accession>
<dbReference type="Gene3D" id="3.30.70.1290">
    <property type="entry name" value="Transposase IS200-like"/>
    <property type="match status" value="1"/>
</dbReference>
<dbReference type="SUPFAM" id="SSF143422">
    <property type="entry name" value="Transposase IS200-like"/>
    <property type="match status" value="1"/>
</dbReference>
<organism evidence="2 3">
    <name type="scientific">Microbulbifer epialgicus</name>
    <dbReference type="NCBI Taxonomy" id="393907"/>
    <lineage>
        <taxon>Bacteria</taxon>
        <taxon>Pseudomonadati</taxon>
        <taxon>Pseudomonadota</taxon>
        <taxon>Gammaproteobacteria</taxon>
        <taxon>Cellvibrionales</taxon>
        <taxon>Microbulbiferaceae</taxon>
        <taxon>Microbulbifer</taxon>
    </lineage>
</organism>
<dbReference type="InterPro" id="IPR036515">
    <property type="entry name" value="Transposase_17_sf"/>
</dbReference>
<name>A0ABV4P7D5_9GAMM</name>
<dbReference type="RefSeq" id="WP_371841669.1">
    <property type="nucleotide sequence ID" value="NZ_JBGMEK010000150.1"/>
</dbReference>